<evidence type="ECO:0000313" key="1">
    <source>
        <dbReference type="EMBL" id="KSW12611.1"/>
    </source>
</evidence>
<dbReference type="Proteomes" id="UP000053352">
    <property type="component" value="Unassembled WGS sequence"/>
</dbReference>
<gene>
    <name evidence="1" type="ORF">CF15_07835</name>
</gene>
<sequence>MQEPRIYPNECVRKIVAFIPEGHLHARFLLDLGDQVIVLHEAVVAALVRAYAMVAAHPARRAVELEARRLGRGERKPGYAEWQLLETGRSEGEVLGEAMEAWSRGRLAACRGGR</sequence>
<dbReference type="OrthoDB" id="28012at2157"/>
<dbReference type="EMBL" id="LNTB01000001">
    <property type="protein sequence ID" value="KSW12611.1"/>
    <property type="molecule type" value="Genomic_DNA"/>
</dbReference>
<accession>A0A0V8RX50</accession>
<organism evidence="1 2">
    <name type="scientific">Pyrodictium occultum</name>
    <dbReference type="NCBI Taxonomy" id="2309"/>
    <lineage>
        <taxon>Archaea</taxon>
        <taxon>Thermoproteota</taxon>
        <taxon>Thermoprotei</taxon>
        <taxon>Desulfurococcales</taxon>
        <taxon>Pyrodictiaceae</taxon>
        <taxon>Pyrodictium</taxon>
    </lineage>
</organism>
<evidence type="ECO:0000313" key="2">
    <source>
        <dbReference type="Proteomes" id="UP000053352"/>
    </source>
</evidence>
<name>A0A0V8RX50_PYROC</name>
<keyword evidence="2" id="KW-1185">Reference proteome</keyword>
<reference evidence="1 2" key="1">
    <citation type="submission" date="2015-11" db="EMBL/GenBank/DDBJ databases">
        <title>Genome sequence of Pyrodictium occultum PL-19, a marine hyperthermophilic archaeon isolated from Volcano, Italy.</title>
        <authorList>
            <person name="Utturkar S."/>
            <person name="Huber H."/>
            <person name="Leptihn S."/>
            <person name="Brown S."/>
            <person name="Stetter K.O."/>
            <person name="Podar M."/>
        </authorList>
    </citation>
    <scope>NUCLEOTIDE SEQUENCE [LARGE SCALE GENOMIC DNA]</scope>
    <source>
        <strain evidence="1 2">PL-19</strain>
    </source>
</reference>
<proteinExistence type="predicted"/>
<dbReference type="AlphaFoldDB" id="A0A0V8RX50"/>
<protein>
    <submittedName>
        <fullName evidence="1">Uncharacterized protein</fullName>
    </submittedName>
</protein>
<dbReference type="RefSeq" id="WP_058371293.1">
    <property type="nucleotide sequence ID" value="NZ_LNTB01000001.1"/>
</dbReference>
<comment type="caution">
    <text evidence="1">The sequence shown here is derived from an EMBL/GenBank/DDBJ whole genome shotgun (WGS) entry which is preliminary data.</text>
</comment>